<dbReference type="EMBL" id="CP121472">
    <property type="protein sequence ID" value="WPL18060.1"/>
    <property type="molecule type" value="Genomic_DNA"/>
</dbReference>
<reference evidence="2 3" key="1">
    <citation type="journal article" date="2023" name="Microorganisms">
        <title>Thiorhodovibrio frisius and Trv. litoralis spp. nov., Two Novel Members from a Clade of Fastidious Purple Sulfur Bacteria That Exhibit Unique Red-Shifted Light-Harvesting Capabilities.</title>
        <authorList>
            <person name="Methner A."/>
            <person name="Kuzyk S.B."/>
            <person name="Petersen J."/>
            <person name="Bauer S."/>
            <person name="Brinkmann H."/>
            <person name="Sichau K."/>
            <person name="Wanner G."/>
            <person name="Wolf J."/>
            <person name="Neumann-Schaal M."/>
            <person name="Henke P."/>
            <person name="Tank M."/>
            <person name="Sproer C."/>
            <person name="Bunk B."/>
            <person name="Overmann J."/>
        </authorList>
    </citation>
    <scope>NUCLEOTIDE SEQUENCE [LARGE SCALE GENOMIC DNA]</scope>
    <source>
        <strain evidence="2 3">DSM 6702</strain>
    </source>
</reference>
<dbReference type="InterPro" id="IPR006311">
    <property type="entry name" value="TAT_signal"/>
</dbReference>
<sequence length="143" mass="15866">MDNRRSFLQKSLSYAAACVGVILSAPVKALTAADRAYLNSPYGYCDAKKVAYVWGRTVGEAKAVIGNKVLSNLQHLIDQDIQSTRGQVSCTYQETELSYRDAEKLGRYWGRPTHEAKQKATIMVSDMGTKRFRVVMAGALGRR</sequence>
<dbReference type="PROSITE" id="PS51318">
    <property type="entry name" value="TAT"/>
    <property type="match status" value="1"/>
</dbReference>
<feature type="signal peptide" evidence="1">
    <location>
        <begin position="1"/>
        <end position="29"/>
    </location>
</feature>
<keyword evidence="3" id="KW-1185">Reference proteome</keyword>
<feature type="chain" id="PRO_5046488373" description="Tat pathway signal sequence domain protein" evidence="1">
    <location>
        <begin position="30"/>
        <end position="143"/>
    </location>
</feature>
<evidence type="ECO:0000313" key="2">
    <source>
        <dbReference type="EMBL" id="WPL18060.1"/>
    </source>
</evidence>
<organism evidence="2 3">
    <name type="scientific">Thiorhodovibrio winogradskyi</name>
    <dbReference type="NCBI Taxonomy" id="77007"/>
    <lineage>
        <taxon>Bacteria</taxon>
        <taxon>Pseudomonadati</taxon>
        <taxon>Pseudomonadota</taxon>
        <taxon>Gammaproteobacteria</taxon>
        <taxon>Chromatiales</taxon>
        <taxon>Chromatiaceae</taxon>
        <taxon>Thiorhodovibrio</taxon>
    </lineage>
</organism>
<keyword evidence="1" id="KW-0732">Signal</keyword>
<name>A0ABZ0SBX5_9GAMM</name>
<accession>A0ABZ0SBX5</accession>
<proteinExistence type="predicted"/>
<dbReference type="Proteomes" id="UP001432180">
    <property type="component" value="Chromosome"/>
</dbReference>
<evidence type="ECO:0000256" key="1">
    <source>
        <dbReference type="SAM" id="SignalP"/>
    </source>
</evidence>
<dbReference type="RefSeq" id="WP_328983848.1">
    <property type="nucleotide sequence ID" value="NZ_CP121472.1"/>
</dbReference>
<gene>
    <name evidence="2" type="ORF">Thiowin_03111</name>
</gene>
<protein>
    <recommendedName>
        <fullName evidence="4">Tat pathway signal sequence domain protein</fullName>
    </recommendedName>
</protein>
<evidence type="ECO:0000313" key="3">
    <source>
        <dbReference type="Proteomes" id="UP001432180"/>
    </source>
</evidence>
<evidence type="ECO:0008006" key="4">
    <source>
        <dbReference type="Google" id="ProtNLM"/>
    </source>
</evidence>